<dbReference type="GO" id="GO:0008081">
    <property type="term" value="F:phosphoric diester hydrolase activity"/>
    <property type="evidence" value="ECO:0007669"/>
    <property type="project" value="InterPro"/>
</dbReference>
<dbReference type="AlphaFoldDB" id="A0A4R2BNI2"/>
<dbReference type="Proteomes" id="UP000295689">
    <property type="component" value="Unassembled WGS sequence"/>
</dbReference>
<evidence type="ECO:0000313" key="3">
    <source>
        <dbReference type="Proteomes" id="UP000295689"/>
    </source>
</evidence>
<dbReference type="Pfam" id="PF03009">
    <property type="entry name" value="GDPD"/>
    <property type="match status" value="1"/>
</dbReference>
<accession>A0A4R2BNI2</accession>
<evidence type="ECO:0000259" key="1">
    <source>
        <dbReference type="PROSITE" id="PS51704"/>
    </source>
</evidence>
<dbReference type="GO" id="GO:0006629">
    <property type="term" value="P:lipid metabolic process"/>
    <property type="evidence" value="ECO:0007669"/>
    <property type="project" value="InterPro"/>
</dbReference>
<feature type="domain" description="GP-PDE" evidence="1">
    <location>
        <begin position="35"/>
        <end position="276"/>
    </location>
</feature>
<dbReference type="EMBL" id="SLVV01000001">
    <property type="protein sequence ID" value="TCN27749.1"/>
    <property type="molecule type" value="Genomic_DNA"/>
</dbReference>
<dbReference type="PROSITE" id="PS51704">
    <property type="entry name" value="GP_PDE"/>
    <property type="match status" value="1"/>
</dbReference>
<evidence type="ECO:0000313" key="2">
    <source>
        <dbReference type="EMBL" id="TCN27749.1"/>
    </source>
</evidence>
<dbReference type="InterPro" id="IPR017946">
    <property type="entry name" value="PLC-like_Pdiesterase_TIM-brl"/>
</dbReference>
<proteinExistence type="predicted"/>
<name>A0A4R2BNI2_9BACI</name>
<dbReference type="SUPFAM" id="SSF51695">
    <property type="entry name" value="PLC-like phosphodiesterases"/>
    <property type="match status" value="1"/>
</dbReference>
<comment type="caution">
    <text evidence="2">The sequence shown here is derived from an EMBL/GenBank/DDBJ whole genome shotgun (WGS) entry which is preliminary data.</text>
</comment>
<sequence>MYFLRQLNRFLHVYLSILRHLHLPLAFLTGKKDRPIFIGHRGASGYYPENTILAFDKAVALGADMLEFDVQQTKDGTLIVIHDPKVNRTTSGKGYIKNLTYEEIKVLDAGSWFDPRFKGERIPTLDAVLDRYLGKVRLLIELKKPSLYPDIERHLAEKLRERGADQLGDGQIIVQSFDRRSMQEFHRIFPAVPVGVLIKNRPAGISPREIRGIAQYASYLNPKVTLVNKRLIKRIHGCGMKTFAWTVRDKKTAGALLKMGMDGIATDYLDYLTKPGPIEKDRGR</sequence>
<reference evidence="2 3" key="1">
    <citation type="journal article" date="2015" name="Stand. Genomic Sci.">
        <title>Genomic Encyclopedia of Bacterial and Archaeal Type Strains, Phase III: the genomes of soil and plant-associated and newly described type strains.</title>
        <authorList>
            <person name="Whitman W.B."/>
            <person name="Woyke T."/>
            <person name="Klenk H.P."/>
            <person name="Zhou Y."/>
            <person name="Lilburn T.G."/>
            <person name="Beck B.J."/>
            <person name="De Vos P."/>
            <person name="Vandamme P."/>
            <person name="Eisen J.A."/>
            <person name="Garrity G."/>
            <person name="Hugenholtz P."/>
            <person name="Kyrpides N.C."/>
        </authorList>
    </citation>
    <scope>NUCLEOTIDE SEQUENCE [LARGE SCALE GENOMIC DNA]</scope>
    <source>
        <strain evidence="2 3">CV53</strain>
    </source>
</reference>
<dbReference type="Gene3D" id="3.20.20.190">
    <property type="entry name" value="Phosphatidylinositol (PI) phosphodiesterase"/>
    <property type="match status" value="1"/>
</dbReference>
<gene>
    <name evidence="2" type="ORF">EV146_10176</name>
</gene>
<keyword evidence="3" id="KW-1185">Reference proteome</keyword>
<dbReference type="PANTHER" id="PTHR46211:SF1">
    <property type="entry name" value="GLYCEROPHOSPHODIESTER PHOSPHODIESTERASE, CYTOPLASMIC"/>
    <property type="match status" value="1"/>
</dbReference>
<protein>
    <submittedName>
        <fullName evidence="2">Glycerophosphoryl diester phosphodiesterase</fullName>
    </submittedName>
</protein>
<organism evidence="2 3">
    <name type="scientific">Mesobacillus foraminis</name>
    <dbReference type="NCBI Taxonomy" id="279826"/>
    <lineage>
        <taxon>Bacteria</taxon>
        <taxon>Bacillati</taxon>
        <taxon>Bacillota</taxon>
        <taxon>Bacilli</taxon>
        <taxon>Bacillales</taxon>
        <taxon>Bacillaceae</taxon>
        <taxon>Mesobacillus</taxon>
    </lineage>
</organism>
<dbReference type="RefSeq" id="WP_132000683.1">
    <property type="nucleotide sequence ID" value="NZ_JABUHM010000006.1"/>
</dbReference>
<dbReference type="InterPro" id="IPR030395">
    <property type="entry name" value="GP_PDE_dom"/>
</dbReference>
<dbReference type="PANTHER" id="PTHR46211">
    <property type="entry name" value="GLYCEROPHOSPHORYL DIESTER PHOSPHODIESTERASE"/>
    <property type="match status" value="1"/>
</dbReference>